<comment type="subcellular location">
    <subcellularLocation>
        <location evidence="1 10">Cell membrane</location>
        <topology evidence="1 10">Multi-pass membrane protein</topology>
    </subcellularLocation>
</comment>
<dbReference type="OrthoDB" id="7542426at2759"/>
<dbReference type="PANTHER" id="PTHR21137:SF35">
    <property type="entry name" value="ODORANT RECEPTOR 19A-RELATED"/>
    <property type="match status" value="1"/>
</dbReference>
<dbReference type="EMBL" id="SGBU01000040">
    <property type="protein sequence ID" value="KAF3054357.1"/>
    <property type="molecule type" value="Genomic_DNA"/>
</dbReference>
<dbReference type="GO" id="GO:0005549">
    <property type="term" value="F:odorant binding"/>
    <property type="evidence" value="ECO:0007669"/>
    <property type="project" value="InterPro"/>
</dbReference>
<keyword evidence="5 10" id="KW-0552">Olfaction</keyword>
<evidence type="ECO:0000256" key="4">
    <source>
        <dbReference type="ARBA" id="ARBA00022692"/>
    </source>
</evidence>
<accession>A0A6G1LQE4</accession>
<evidence type="ECO:0000313" key="11">
    <source>
        <dbReference type="EMBL" id="KAF3054357.1"/>
    </source>
</evidence>
<comment type="caution">
    <text evidence="10">Lacks conserved residue(s) required for the propagation of feature annotation.</text>
</comment>
<dbReference type="PANTHER" id="PTHR21137">
    <property type="entry name" value="ODORANT RECEPTOR"/>
    <property type="match status" value="1"/>
</dbReference>
<keyword evidence="8 10" id="KW-0675">Receptor</keyword>
<dbReference type="AlphaFoldDB" id="A0A6G1LQE4"/>
<keyword evidence="9 10" id="KW-0807">Transducer</keyword>
<evidence type="ECO:0000256" key="9">
    <source>
        <dbReference type="ARBA" id="ARBA00023224"/>
    </source>
</evidence>
<name>A0A6G1LQE4_9HYME</name>
<gene>
    <name evidence="11" type="primary">Or-226</name>
    <name evidence="11" type="synonym">Nful_v1.0-Or-226</name>
    <name evidence="11" type="ORF">NFUL_NFUL000275</name>
</gene>
<evidence type="ECO:0000256" key="2">
    <source>
        <dbReference type="ARBA" id="ARBA00022475"/>
    </source>
</evidence>
<feature type="transmembrane region" description="Helical" evidence="10">
    <location>
        <begin position="265"/>
        <end position="286"/>
    </location>
</feature>
<evidence type="ECO:0000256" key="8">
    <source>
        <dbReference type="ARBA" id="ARBA00023170"/>
    </source>
</evidence>
<dbReference type="InterPro" id="IPR004117">
    <property type="entry name" value="7tm6_olfct_rcpt"/>
</dbReference>
<evidence type="ECO:0000256" key="1">
    <source>
        <dbReference type="ARBA" id="ARBA00004651"/>
    </source>
</evidence>
<evidence type="ECO:0000256" key="5">
    <source>
        <dbReference type="ARBA" id="ARBA00022725"/>
    </source>
</evidence>
<keyword evidence="6 10" id="KW-1133">Transmembrane helix</keyword>
<keyword evidence="2" id="KW-1003">Cell membrane</keyword>
<dbReference type="GO" id="GO:0004984">
    <property type="term" value="F:olfactory receptor activity"/>
    <property type="evidence" value="ECO:0007669"/>
    <property type="project" value="InterPro"/>
</dbReference>
<dbReference type="GO" id="GO:0007165">
    <property type="term" value="P:signal transduction"/>
    <property type="evidence" value="ECO:0007669"/>
    <property type="project" value="UniProtKB-KW"/>
</dbReference>
<evidence type="ECO:0000256" key="3">
    <source>
        <dbReference type="ARBA" id="ARBA00022606"/>
    </source>
</evidence>
<feature type="transmembrane region" description="Helical" evidence="10">
    <location>
        <begin position="62"/>
        <end position="83"/>
    </location>
</feature>
<keyword evidence="3 10" id="KW-0716">Sensory transduction</keyword>
<feature type="transmembrane region" description="Helical" evidence="10">
    <location>
        <begin position="298"/>
        <end position="319"/>
    </location>
</feature>
<keyword evidence="4 10" id="KW-0812">Transmembrane</keyword>
<reference evidence="11 12" key="1">
    <citation type="submission" date="2019-08" db="EMBL/GenBank/DDBJ databases">
        <title>High quality draft denovo assembly of Nylanderia fulva.</title>
        <authorList>
            <person name="Vargo E.L."/>
            <person name="Tarone A.M."/>
            <person name="Konganti K.R."/>
        </authorList>
    </citation>
    <scope>NUCLEOTIDE SEQUENCE [LARGE SCALE GENOMIC DNA]</scope>
    <source>
        <strain evidence="11">TAMU-Nful-2015</strain>
        <tissue evidence="11">Whole body</tissue>
    </source>
</reference>
<evidence type="ECO:0000256" key="7">
    <source>
        <dbReference type="ARBA" id="ARBA00023136"/>
    </source>
</evidence>
<dbReference type="GO" id="GO:0005886">
    <property type="term" value="C:plasma membrane"/>
    <property type="evidence" value="ECO:0007669"/>
    <property type="project" value="UniProtKB-SubCell"/>
</dbReference>
<dbReference type="Pfam" id="PF02949">
    <property type="entry name" value="7tm_6"/>
    <property type="match status" value="1"/>
</dbReference>
<comment type="caution">
    <text evidence="11">The sequence shown here is derived from an EMBL/GenBank/DDBJ whole genome shotgun (WGS) entry which is preliminary data.</text>
</comment>
<keyword evidence="7 10" id="KW-0472">Membrane</keyword>
<keyword evidence="12" id="KW-1185">Reference proteome</keyword>
<proteinExistence type="inferred from homology"/>
<organism evidence="11 12">
    <name type="scientific">Nylanderia fulva</name>
    <dbReference type="NCBI Taxonomy" id="613905"/>
    <lineage>
        <taxon>Eukaryota</taxon>
        <taxon>Metazoa</taxon>
        <taxon>Ecdysozoa</taxon>
        <taxon>Arthropoda</taxon>
        <taxon>Hexapoda</taxon>
        <taxon>Insecta</taxon>
        <taxon>Pterygota</taxon>
        <taxon>Neoptera</taxon>
        <taxon>Endopterygota</taxon>
        <taxon>Hymenoptera</taxon>
        <taxon>Apocrita</taxon>
        <taxon>Aculeata</taxon>
        <taxon>Formicoidea</taxon>
        <taxon>Formicidae</taxon>
        <taxon>Formicinae</taxon>
        <taxon>Nylanderia</taxon>
    </lineage>
</organism>
<sequence length="394" mass="46173">MEFLGYPYYKLYRLSLLSLSLWPYGKSFLKQIHATFCIFLLISSVLTQLLKLFTMEYNLELALTILSFTIPSVIYLVKYIAFYMQSQKIRELMEQIRNDWNALKDEQEVEIIKKYTKSGRKHLYAFAGLVYPGTIGFILMPFLPDILDVVAPLNESRTRQLPFLTEYFLDQQKYFYPLLLHVNATIIVGIVTVISTETLFFAYVYHICGMFEITGYRIEHALDENMSILSTLNRENAIRMKIINAVEIHQRAIQFFEYMSSTFTFTYFILIILGVASLSINLFRLFQVTVMSDQRENFAPFMIFVIGHFYYMFVCNYMGQKIIDNSMGIYRKTYDIQWYTAPVQIQKLLLFMMQKSMNSCKFVIGGIYSASLENFTTLASMSLSYFTVIYSVQQ</sequence>
<protein>
    <recommendedName>
        <fullName evidence="10">Odorant receptor</fullName>
    </recommendedName>
</protein>
<evidence type="ECO:0000256" key="6">
    <source>
        <dbReference type="ARBA" id="ARBA00022989"/>
    </source>
</evidence>
<dbReference type="Proteomes" id="UP000479987">
    <property type="component" value="Unassembled WGS sequence"/>
</dbReference>
<feature type="transmembrane region" description="Helical" evidence="10">
    <location>
        <begin position="123"/>
        <end position="143"/>
    </location>
</feature>
<feature type="transmembrane region" description="Helical" evidence="10">
    <location>
        <begin position="32"/>
        <end position="50"/>
    </location>
</feature>
<evidence type="ECO:0000313" key="12">
    <source>
        <dbReference type="Proteomes" id="UP000479987"/>
    </source>
</evidence>
<evidence type="ECO:0000256" key="10">
    <source>
        <dbReference type="RuleBase" id="RU351113"/>
    </source>
</evidence>
<comment type="similarity">
    <text evidence="10">Belongs to the insect chemoreceptor superfamily. Heteromeric odorant receptor channel (TC 1.A.69) family.</text>
</comment>